<dbReference type="PANTHER" id="PTHR11117">
    <property type="entry name" value="SUCCINYL-COA LIGASE SUBUNIT ALPHA"/>
    <property type="match status" value="1"/>
</dbReference>
<dbReference type="InterPro" id="IPR009499">
    <property type="entry name" value="AllG-like"/>
</dbReference>
<keyword evidence="4" id="KW-1185">Reference proteome</keyword>
<evidence type="ECO:0000313" key="4">
    <source>
        <dbReference type="Proteomes" id="UP000623172"/>
    </source>
</evidence>
<dbReference type="GO" id="GO:0004776">
    <property type="term" value="F:succinate-CoA ligase (GDP-forming) activity"/>
    <property type="evidence" value="ECO:0007669"/>
    <property type="project" value="TreeGrafter"/>
</dbReference>
<dbReference type="Gene3D" id="3.40.50.261">
    <property type="entry name" value="Succinyl-CoA synthetase domains"/>
    <property type="match status" value="2"/>
</dbReference>
<organism evidence="3 4">
    <name type="scientific">Gehongia tenuis</name>
    <dbReference type="NCBI Taxonomy" id="2763655"/>
    <lineage>
        <taxon>Bacteria</taxon>
        <taxon>Bacillati</taxon>
        <taxon>Bacillota</taxon>
        <taxon>Clostridia</taxon>
        <taxon>Christensenellales</taxon>
        <taxon>Christensenellaceae</taxon>
        <taxon>Gehongia</taxon>
    </lineage>
</organism>
<sequence length="1001" mass="105241">MLHTIIEKNTYMDSVELMKLSKELSHFSGIEKATVMMGTAANKEIMEKGGFGSEKLTAAKANDMVIAVDAENEDAVKSVLRAVKEAAEGRNKAASGAAGQTVIKSWEAAKDLGGDYNVCLISVPGEYAAAEAMEALNQGRHVMLFSDNVSLEDELALKKAAHAKGLLVMGPDCGTSILGGVSLAFANSVRRGNIGIAGASGTGIQELSVMIDRLGGGISHAIGTGGRDLSGKIGAITMKDAVGALEDDSATDVIAVISKPPAPSVRDELLGVLAGLTKPCAVLFLGEKAREGTGGVRLAGTMEGLARTAVELAGGTPRDLGGDGDGLKALPGAKLIGLFTGGTLAYEAAYLAKEAMGIKEESVHEMGYILRSENGEIIDLGDDVYTKGKPHPMMDPSSRNEKMKEILAGLDRPAVVLLDVVLGYGSAKDPAAELAGAIEELQKVRGDRTAFVVNLLGTEGDPQNLFHSKAVLEKAGAHVYLGNSRAVKAALEIAGYALPDAPLKAAKLPGAIKCAGASNAAKELLQRTPAVINVGLKGFADDLEKQGVRSVHFEWRPVAGGDKTLLKALNFLGHYEFKDGPYRNIDEANEAVIDKVRGSLPCLVDVIPACEASDVFGHGKLLLHAGPPIEWQEMTHPMQGSCVGAALFEEWAATEEEAWALFERGEVAFMPCHHAGFVGPMGGITSAHMPVLKVTNVTGGNDAYCTMNEGIGQVLRFGAYGPAVVDRLRFMRDTLGPVLAKAVKTVEGGLNLNVMIGRAIAMGDEFHQRNIAASLVFLKEVAPIIVGLDIPTEDKRKVIQFLANTDQFFLNVMMATGKAVMDYAATVEYGTVVTVMSRNGKDFGIRVSGMGNEWFTGPVNTPKGLYFTGFSEEDANPDIGDSAITETFGVGGMAMIAAPAVTRFVGSGGFYDALETSNRMCEITIANNGMFPIPTWDFKGTCLGIDIRKVAATGITPVINTGIAHKIAGLGQIGAGTVNPPLECFTKAVLAYAEKLGFNPN</sequence>
<feature type="domain" description="CoA-binding" evidence="2">
    <location>
        <begin position="191"/>
        <end position="274"/>
    </location>
</feature>
<dbReference type="PANTHER" id="PTHR11117:SF24">
    <property type="entry name" value="PROTEIN FDRA"/>
    <property type="match status" value="1"/>
</dbReference>
<dbReference type="InterPro" id="IPR005811">
    <property type="entry name" value="SUCC_ACL_C"/>
</dbReference>
<feature type="domain" description="ATP-citrate synthase/succinyl-CoA ligase C-terminal" evidence="1">
    <location>
        <begin position="338"/>
        <end position="490"/>
    </location>
</feature>
<dbReference type="Pfam" id="PF02629">
    <property type="entry name" value="CoA_binding"/>
    <property type="match status" value="1"/>
</dbReference>
<dbReference type="InterPro" id="IPR003781">
    <property type="entry name" value="CoA-bd"/>
</dbReference>
<dbReference type="InterPro" id="IPR016102">
    <property type="entry name" value="Succinyl-CoA_synth-like"/>
</dbReference>
<reference evidence="3" key="1">
    <citation type="submission" date="2020-08" db="EMBL/GenBank/DDBJ databases">
        <title>Genome public.</title>
        <authorList>
            <person name="Liu C."/>
            <person name="Sun Q."/>
        </authorList>
    </citation>
    <scope>NUCLEOTIDE SEQUENCE</scope>
    <source>
        <strain evidence="3">NSJ-53</strain>
    </source>
</reference>
<dbReference type="Gene3D" id="3.90.1710.10">
    <property type="entry name" value="Enterococcus faecalis V583 domain"/>
    <property type="match status" value="1"/>
</dbReference>
<dbReference type="AlphaFoldDB" id="A0A926D3Y7"/>
<evidence type="ECO:0000313" key="3">
    <source>
        <dbReference type="EMBL" id="MBC8531052.1"/>
    </source>
</evidence>
<dbReference type="Pfam" id="PF06545">
    <property type="entry name" value="AllG"/>
    <property type="match status" value="1"/>
</dbReference>
<evidence type="ECO:0000259" key="1">
    <source>
        <dbReference type="Pfam" id="PF00549"/>
    </source>
</evidence>
<protein>
    <submittedName>
        <fullName evidence="3">Acyl-CoA synthetase FdrA</fullName>
    </submittedName>
</protein>
<accession>A0A926D3Y7</accession>
<dbReference type="GO" id="GO:0009361">
    <property type="term" value="C:succinate-CoA ligase complex (ADP-forming)"/>
    <property type="evidence" value="ECO:0007669"/>
    <property type="project" value="TreeGrafter"/>
</dbReference>
<dbReference type="Gene3D" id="3.40.50.720">
    <property type="entry name" value="NAD(P)-binding Rossmann-like Domain"/>
    <property type="match status" value="1"/>
</dbReference>
<dbReference type="GO" id="GO:0006099">
    <property type="term" value="P:tricarboxylic acid cycle"/>
    <property type="evidence" value="ECO:0007669"/>
    <property type="project" value="TreeGrafter"/>
</dbReference>
<dbReference type="SUPFAM" id="SSF52210">
    <property type="entry name" value="Succinyl-CoA synthetase domains"/>
    <property type="match status" value="1"/>
</dbReference>
<dbReference type="RefSeq" id="WP_249315116.1">
    <property type="nucleotide sequence ID" value="NZ_JACRSR010000001.1"/>
</dbReference>
<comment type="caution">
    <text evidence="3">The sequence shown here is derived from an EMBL/GenBank/DDBJ whole genome shotgun (WGS) entry which is preliminary data.</text>
</comment>
<evidence type="ECO:0000259" key="2">
    <source>
        <dbReference type="Pfam" id="PF02629"/>
    </source>
</evidence>
<dbReference type="Gene3D" id="1.10.10.660">
    <property type="entry name" value="conserved protein of unknown function from Enterococcus faecalis V583"/>
    <property type="match status" value="1"/>
</dbReference>
<dbReference type="InterPro" id="IPR024033">
    <property type="entry name" value="OXTCase_su_AllG_h-dom"/>
</dbReference>
<gene>
    <name evidence="3" type="primary">fdrA</name>
    <name evidence="3" type="ORF">H8696_04230</name>
</gene>
<dbReference type="GO" id="GO:0004775">
    <property type="term" value="F:succinate-CoA ligase (ADP-forming) activity"/>
    <property type="evidence" value="ECO:0007669"/>
    <property type="project" value="TreeGrafter"/>
</dbReference>
<dbReference type="Gene3D" id="3.90.1700.10">
    <property type="entry name" value="v583 domain like"/>
    <property type="match status" value="1"/>
</dbReference>
<proteinExistence type="predicted"/>
<dbReference type="EMBL" id="JACRSR010000001">
    <property type="protein sequence ID" value="MBC8531052.1"/>
    <property type="molecule type" value="Genomic_DNA"/>
</dbReference>
<dbReference type="NCBIfam" id="NF004760">
    <property type="entry name" value="PRK06091.1"/>
    <property type="match status" value="1"/>
</dbReference>
<dbReference type="Pfam" id="PF00549">
    <property type="entry name" value="Ligase_CoA"/>
    <property type="match status" value="1"/>
</dbReference>
<dbReference type="Proteomes" id="UP000623172">
    <property type="component" value="Unassembled WGS sequence"/>
</dbReference>
<dbReference type="GO" id="GO:0005829">
    <property type="term" value="C:cytosol"/>
    <property type="evidence" value="ECO:0007669"/>
    <property type="project" value="TreeGrafter"/>
</dbReference>
<name>A0A926D3Y7_9FIRM</name>